<dbReference type="EMBL" id="JATAAI010000037">
    <property type="protein sequence ID" value="KAK1734671.1"/>
    <property type="molecule type" value="Genomic_DNA"/>
</dbReference>
<dbReference type="Proteomes" id="UP001224775">
    <property type="component" value="Unassembled WGS sequence"/>
</dbReference>
<dbReference type="InterPro" id="IPR010997">
    <property type="entry name" value="HRDC-like_sf"/>
</dbReference>
<evidence type="ECO:0000256" key="1">
    <source>
        <dbReference type="SAM" id="MobiDB-lite"/>
    </source>
</evidence>
<dbReference type="GO" id="GO:0071037">
    <property type="term" value="P:nuclear polyadenylation-dependent snRNA catabolic process"/>
    <property type="evidence" value="ECO:0007669"/>
    <property type="project" value="TreeGrafter"/>
</dbReference>
<dbReference type="GO" id="GO:0071039">
    <property type="term" value="P:nuclear polyadenylation-dependent CUT catabolic process"/>
    <property type="evidence" value="ECO:0007669"/>
    <property type="project" value="TreeGrafter"/>
</dbReference>
<dbReference type="GO" id="GO:0000467">
    <property type="term" value="P:exonucleolytic trimming to generate mature 3'-end of 5.8S rRNA from tricistronic rRNA transcript (SSU-rRNA, 5.8S rRNA, LSU-rRNA)"/>
    <property type="evidence" value="ECO:0007669"/>
    <property type="project" value="InterPro"/>
</dbReference>
<evidence type="ECO:0000259" key="2">
    <source>
        <dbReference type="PROSITE" id="PS50967"/>
    </source>
</evidence>
<reference evidence="3" key="1">
    <citation type="submission" date="2023-06" db="EMBL/GenBank/DDBJ databases">
        <title>Survivors Of The Sea: Transcriptome response of Skeletonema marinoi to long-term dormancy.</title>
        <authorList>
            <person name="Pinder M.I.M."/>
            <person name="Kourtchenko O."/>
            <person name="Robertson E.K."/>
            <person name="Larsson T."/>
            <person name="Maumus F."/>
            <person name="Osuna-Cruz C.M."/>
            <person name="Vancaester E."/>
            <person name="Stenow R."/>
            <person name="Vandepoele K."/>
            <person name="Ploug H."/>
            <person name="Bruchert V."/>
            <person name="Godhe A."/>
            <person name="Topel M."/>
        </authorList>
    </citation>
    <scope>NUCLEOTIDE SEQUENCE</scope>
    <source>
        <strain evidence="3">R05AC</strain>
    </source>
</reference>
<dbReference type="Gene3D" id="3.30.420.10">
    <property type="entry name" value="Ribonuclease H-like superfamily/Ribonuclease H"/>
    <property type="match status" value="1"/>
</dbReference>
<dbReference type="InterPro" id="IPR002121">
    <property type="entry name" value="HRDC_dom"/>
</dbReference>
<dbReference type="InterPro" id="IPR036397">
    <property type="entry name" value="RNaseH_sf"/>
</dbReference>
<dbReference type="SUPFAM" id="SSF47819">
    <property type="entry name" value="HRDC-like"/>
    <property type="match status" value="1"/>
</dbReference>
<dbReference type="PROSITE" id="PS50967">
    <property type="entry name" value="HRDC"/>
    <property type="match status" value="1"/>
</dbReference>
<feature type="compositionally biased region" description="Basic residues" evidence="1">
    <location>
        <begin position="1"/>
        <end position="17"/>
    </location>
</feature>
<accession>A0AAD8XWM3</accession>
<comment type="caution">
    <text evidence="3">The sequence shown here is derived from an EMBL/GenBank/DDBJ whole genome shotgun (WGS) entry which is preliminary data.</text>
</comment>
<dbReference type="GO" id="GO:0005730">
    <property type="term" value="C:nucleolus"/>
    <property type="evidence" value="ECO:0007669"/>
    <property type="project" value="TreeGrafter"/>
</dbReference>
<dbReference type="PANTHER" id="PTHR12124:SF47">
    <property type="entry name" value="EXOSOME COMPONENT 10"/>
    <property type="match status" value="1"/>
</dbReference>
<dbReference type="InterPro" id="IPR045092">
    <property type="entry name" value="Rrp6-like"/>
</dbReference>
<dbReference type="PANTHER" id="PTHR12124">
    <property type="entry name" value="POLYMYOSITIS/SCLERODERMA AUTOANTIGEN-RELATED"/>
    <property type="match status" value="1"/>
</dbReference>
<dbReference type="GO" id="GO:0071051">
    <property type="term" value="P:poly(A)-dependent snoRNA 3'-end processing"/>
    <property type="evidence" value="ECO:0007669"/>
    <property type="project" value="TreeGrafter"/>
</dbReference>
<dbReference type="GO" id="GO:0071036">
    <property type="term" value="P:nuclear polyadenylation-dependent snoRNA catabolic process"/>
    <property type="evidence" value="ECO:0007669"/>
    <property type="project" value="TreeGrafter"/>
</dbReference>
<organism evidence="3 4">
    <name type="scientific">Skeletonema marinoi</name>
    <dbReference type="NCBI Taxonomy" id="267567"/>
    <lineage>
        <taxon>Eukaryota</taxon>
        <taxon>Sar</taxon>
        <taxon>Stramenopiles</taxon>
        <taxon>Ochrophyta</taxon>
        <taxon>Bacillariophyta</taxon>
        <taxon>Coscinodiscophyceae</taxon>
        <taxon>Thalassiosirophycidae</taxon>
        <taxon>Thalassiosirales</taxon>
        <taxon>Skeletonemataceae</taxon>
        <taxon>Skeletonema</taxon>
        <taxon>Skeletonema marinoi-dohrnii complex</taxon>
    </lineage>
</organism>
<gene>
    <name evidence="3" type="ORF">QTG54_014544</name>
</gene>
<dbReference type="GO" id="GO:0003727">
    <property type="term" value="F:single-stranded RNA binding"/>
    <property type="evidence" value="ECO:0007669"/>
    <property type="project" value="TreeGrafter"/>
</dbReference>
<dbReference type="SUPFAM" id="SSF53098">
    <property type="entry name" value="Ribonuclease H-like"/>
    <property type="match status" value="1"/>
</dbReference>
<dbReference type="GO" id="GO:0000175">
    <property type="term" value="F:3'-5'-RNA exonuclease activity"/>
    <property type="evidence" value="ECO:0007669"/>
    <property type="project" value="InterPro"/>
</dbReference>
<sequence>MGKNRRRRNKKWYHRRNSNQDDGSNNNLSEVELILVEKFLSDYRSLAYSRRNGSLHLDAKSLVVGEHMFPSLTDELCSRPYIELPETLNSCALLSITDLYHTGIGPKSNRRIAISIYADGFRFIPDEDSESSFCSYTGAYTFPYSTCKPWYYLDTDTTAKRLSEIEDEKQLIHQFVKYPEKSLTSLNLADMEQLDLSVVKSVEDTTYELIDTVAKLKICVDELRYGHGHNDTNQHTTKLSEIAFDMEIGSMGCNKRPSRSSLFRSKYSEDRTWYWGNGLFFSPQGFGILVVNAFDTCEASSILRQSKGGMNLAALCKHYGLQTWEHYCDLKDRFQTTNWCKRPLSSEALEYGRYDVRYLITLRRLLMRDLIKMDMINSVPNGFDNASCYDAASNYDSTSMSESTREQLVSSSSQWSSISESSIANSGHQAEKSDIKMSVEAIISASDLPSFEKFMKAVSISQKRCLKLWAGKEEGESESILRNPSFISMIKQSANKENQRGTYNWTEKNTKLYTELADWRMTVAERESVAVNDVCSLDLLCWVSYKLPQHRSELRRFEYILPAL</sequence>
<dbReference type="AlphaFoldDB" id="A0AAD8XWM3"/>
<protein>
    <recommendedName>
        <fullName evidence="2">HRDC domain-containing protein</fullName>
    </recommendedName>
</protein>
<dbReference type="InterPro" id="IPR002562">
    <property type="entry name" value="3'-5'_exonuclease_dom"/>
</dbReference>
<dbReference type="GO" id="GO:0071044">
    <property type="term" value="P:histone mRNA catabolic process"/>
    <property type="evidence" value="ECO:0007669"/>
    <property type="project" value="TreeGrafter"/>
</dbReference>
<dbReference type="Pfam" id="PF01612">
    <property type="entry name" value="DNA_pol_A_exo1"/>
    <property type="match status" value="1"/>
</dbReference>
<dbReference type="GO" id="GO:0071038">
    <property type="term" value="P:TRAMP-dependent tRNA surveillance pathway"/>
    <property type="evidence" value="ECO:0007669"/>
    <property type="project" value="TreeGrafter"/>
</dbReference>
<dbReference type="GO" id="GO:0000176">
    <property type="term" value="C:nuclear exosome (RNase complex)"/>
    <property type="evidence" value="ECO:0007669"/>
    <property type="project" value="TreeGrafter"/>
</dbReference>
<dbReference type="InterPro" id="IPR012337">
    <property type="entry name" value="RNaseH-like_sf"/>
</dbReference>
<dbReference type="GO" id="GO:0071035">
    <property type="term" value="P:nuclear polyadenylation-dependent rRNA catabolic process"/>
    <property type="evidence" value="ECO:0007669"/>
    <property type="project" value="TreeGrafter"/>
</dbReference>
<dbReference type="GO" id="GO:0071040">
    <property type="term" value="P:nuclear polyadenylation-dependent antisense transcript catabolic process"/>
    <property type="evidence" value="ECO:0007669"/>
    <property type="project" value="TreeGrafter"/>
</dbReference>
<dbReference type="GO" id="GO:0000166">
    <property type="term" value="F:nucleotide binding"/>
    <property type="evidence" value="ECO:0007669"/>
    <property type="project" value="InterPro"/>
</dbReference>
<feature type="domain" description="HRDC" evidence="2">
    <location>
        <begin position="506"/>
        <end position="564"/>
    </location>
</feature>
<feature type="region of interest" description="Disordered" evidence="1">
    <location>
        <begin position="1"/>
        <end position="24"/>
    </location>
</feature>
<proteinExistence type="predicted"/>
<evidence type="ECO:0000313" key="4">
    <source>
        <dbReference type="Proteomes" id="UP001224775"/>
    </source>
</evidence>
<keyword evidence="4" id="KW-1185">Reference proteome</keyword>
<name>A0AAD8XWM3_9STRA</name>
<evidence type="ECO:0000313" key="3">
    <source>
        <dbReference type="EMBL" id="KAK1734671.1"/>
    </source>
</evidence>